<feature type="transmembrane region" description="Helical" evidence="2">
    <location>
        <begin position="129"/>
        <end position="152"/>
    </location>
</feature>
<gene>
    <name evidence="3" type="ORF">I9W82_002009</name>
</gene>
<keyword evidence="2" id="KW-0812">Transmembrane</keyword>
<keyword evidence="4" id="KW-1185">Reference proteome</keyword>
<dbReference type="GeneID" id="93650638"/>
<evidence type="ECO:0000313" key="3">
    <source>
        <dbReference type="EMBL" id="KAG5420129.1"/>
    </source>
</evidence>
<accession>A0A8H7ZGI4</accession>
<reference evidence="3 4" key="1">
    <citation type="submission" date="2020-12" db="EMBL/GenBank/DDBJ databases">
        <title>Effect of drift, selection, and recombination on the evolution of hybrid genomes in Candida yeast pathogens.</title>
        <authorList>
            <person name="Mixao V."/>
            <person name="Ksiezopolska E."/>
            <person name="Saus E."/>
            <person name="Boekhout T."/>
            <person name="Gacser A."/>
            <person name="Gabaldon T."/>
        </authorList>
    </citation>
    <scope>NUCLEOTIDE SEQUENCE [LARGE SCALE GENOMIC DNA]</scope>
    <source>
        <strain evidence="3 4">BP57</strain>
    </source>
</reference>
<dbReference type="RefSeq" id="XP_067549245.1">
    <property type="nucleotide sequence ID" value="XM_067690818.1"/>
</dbReference>
<name>A0A8H7ZGI4_9ASCO</name>
<dbReference type="EMBL" id="JAEOAQ010000002">
    <property type="protein sequence ID" value="KAG5420129.1"/>
    <property type="molecule type" value="Genomic_DNA"/>
</dbReference>
<keyword evidence="2" id="KW-0472">Membrane</keyword>
<feature type="compositionally biased region" description="Pro residues" evidence="1">
    <location>
        <begin position="10"/>
        <end position="19"/>
    </location>
</feature>
<feature type="region of interest" description="Disordered" evidence="1">
    <location>
        <begin position="1"/>
        <end position="58"/>
    </location>
</feature>
<feature type="compositionally biased region" description="Low complexity" evidence="1">
    <location>
        <begin position="20"/>
        <end position="31"/>
    </location>
</feature>
<organism evidence="3 4">
    <name type="scientific">Candida metapsilosis</name>
    <dbReference type="NCBI Taxonomy" id="273372"/>
    <lineage>
        <taxon>Eukaryota</taxon>
        <taxon>Fungi</taxon>
        <taxon>Dikarya</taxon>
        <taxon>Ascomycota</taxon>
        <taxon>Saccharomycotina</taxon>
        <taxon>Pichiomycetes</taxon>
        <taxon>Debaryomycetaceae</taxon>
        <taxon>Candida/Lodderomyces clade</taxon>
        <taxon>Candida</taxon>
    </lineage>
</organism>
<feature type="transmembrane region" description="Helical" evidence="2">
    <location>
        <begin position="103"/>
        <end position="123"/>
    </location>
</feature>
<proteinExistence type="predicted"/>
<dbReference type="AlphaFoldDB" id="A0A8H7ZGI4"/>
<evidence type="ECO:0000256" key="2">
    <source>
        <dbReference type="SAM" id="Phobius"/>
    </source>
</evidence>
<keyword evidence="2" id="KW-1133">Transmembrane helix</keyword>
<protein>
    <submittedName>
        <fullName evidence="3">Uncharacterized protein</fullName>
    </submittedName>
</protein>
<dbReference type="Proteomes" id="UP000669133">
    <property type="component" value="Unassembled WGS sequence"/>
</dbReference>
<comment type="caution">
    <text evidence="3">The sequence shown here is derived from an EMBL/GenBank/DDBJ whole genome shotgun (WGS) entry which is preliminary data.</text>
</comment>
<feature type="compositionally biased region" description="Basic and acidic residues" evidence="1">
    <location>
        <begin position="49"/>
        <end position="58"/>
    </location>
</feature>
<evidence type="ECO:0000256" key="1">
    <source>
        <dbReference type="SAM" id="MobiDB-lite"/>
    </source>
</evidence>
<feature type="transmembrane region" description="Helical" evidence="2">
    <location>
        <begin position="71"/>
        <end position="91"/>
    </location>
</feature>
<evidence type="ECO:0000313" key="4">
    <source>
        <dbReference type="Proteomes" id="UP000669133"/>
    </source>
</evidence>
<sequence>MSNNVTYPTKAPPMPPPLAPSSTTSTATLKSKWNDIEMQDQSQSLQPKGKSDPKPRRKDIQINPQVSHEPKIIYCIVTAAILLLSSALMLGLGELPVRMAGTLGMGLVVYLVILLAAVVFDLIEIVGNILFSWCLGVGFLVVLGVSGGLMYLQWVNDKKK</sequence>